<organism evidence="2 3">
    <name type="scientific">Candidatus Roizmanbacteria bacterium GW2011_GWA2_37_7</name>
    <dbReference type="NCBI Taxonomy" id="1618481"/>
    <lineage>
        <taxon>Bacteria</taxon>
        <taxon>Candidatus Roizmaniibacteriota</taxon>
    </lineage>
</organism>
<keyword evidence="1" id="KW-0812">Transmembrane</keyword>
<protein>
    <submittedName>
        <fullName evidence="2">Uncharacterized protein</fullName>
    </submittedName>
</protein>
<dbReference type="STRING" id="1618481.US54_C0030G0015"/>
<feature type="transmembrane region" description="Helical" evidence="1">
    <location>
        <begin position="93"/>
        <end position="113"/>
    </location>
</feature>
<evidence type="ECO:0000313" key="2">
    <source>
        <dbReference type="EMBL" id="KKQ37608.1"/>
    </source>
</evidence>
<keyword evidence="1" id="KW-1133">Transmembrane helix</keyword>
<dbReference type="AlphaFoldDB" id="A0A0G0H314"/>
<proteinExistence type="predicted"/>
<evidence type="ECO:0000256" key="1">
    <source>
        <dbReference type="SAM" id="Phobius"/>
    </source>
</evidence>
<evidence type="ECO:0000313" key="3">
    <source>
        <dbReference type="Proteomes" id="UP000034471"/>
    </source>
</evidence>
<comment type="caution">
    <text evidence="2">The sequence shown here is derived from an EMBL/GenBank/DDBJ whole genome shotgun (WGS) entry which is preliminary data.</text>
</comment>
<dbReference type="EMBL" id="LBTJ01000030">
    <property type="protein sequence ID" value="KKQ37608.1"/>
    <property type="molecule type" value="Genomic_DNA"/>
</dbReference>
<keyword evidence="1" id="KW-0472">Membrane</keyword>
<reference evidence="2 3" key="1">
    <citation type="journal article" date="2015" name="Nature">
        <title>rRNA introns, odd ribosomes, and small enigmatic genomes across a large radiation of phyla.</title>
        <authorList>
            <person name="Brown C.T."/>
            <person name="Hug L.A."/>
            <person name="Thomas B.C."/>
            <person name="Sharon I."/>
            <person name="Castelle C.J."/>
            <person name="Singh A."/>
            <person name="Wilkins M.J."/>
            <person name="Williams K.H."/>
            <person name="Banfield J.F."/>
        </authorList>
    </citation>
    <scope>NUCLEOTIDE SEQUENCE [LARGE SCALE GENOMIC DNA]</scope>
</reference>
<dbReference type="Proteomes" id="UP000034471">
    <property type="component" value="Unassembled WGS sequence"/>
</dbReference>
<gene>
    <name evidence="2" type="ORF">US54_C0030G0015</name>
</gene>
<name>A0A0G0H314_9BACT</name>
<accession>A0A0G0H314</accession>
<sequence>MFQHTIGFHKSITISIFVAMVFAFMMVPLLSSVDIYAVTADQQTAGVDCNLGQINTDTLYNGAKDTLPSCTSISNEELGFGDKDAVTAAREKIQAAVVGMILIVAVLAIIWTLEQVIFNRRICLGLSCSLTLPGLIERTAGDYCCVCVNETSGNRGDIINTNKYKCNANGTLKAL</sequence>
<feature type="transmembrane region" description="Helical" evidence="1">
    <location>
        <begin position="12"/>
        <end position="31"/>
    </location>
</feature>